<organism evidence="1 2">
    <name type="scientific">Streptomyces canus</name>
    <dbReference type="NCBI Taxonomy" id="58343"/>
    <lineage>
        <taxon>Bacteria</taxon>
        <taxon>Bacillati</taxon>
        <taxon>Actinomycetota</taxon>
        <taxon>Actinomycetes</taxon>
        <taxon>Kitasatosporales</taxon>
        <taxon>Streptomycetaceae</taxon>
        <taxon>Streptomyces</taxon>
        <taxon>Streptomyces aurantiacus group</taxon>
    </lineage>
</organism>
<evidence type="ECO:0000313" key="2">
    <source>
        <dbReference type="Proteomes" id="UP000053669"/>
    </source>
</evidence>
<accession>A0A101RLI2</accession>
<reference evidence="1 2" key="1">
    <citation type="submission" date="2015-10" db="EMBL/GenBank/DDBJ databases">
        <title>Draft genome sequence of Streptomyces canus DSM 40017, type strain for the species Streptomyces canus.</title>
        <authorList>
            <person name="Ruckert C."/>
            <person name="Winkler A."/>
            <person name="Kalinowski J."/>
            <person name="Kampfer P."/>
            <person name="Glaeser S."/>
        </authorList>
    </citation>
    <scope>NUCLEOTIDE SEQUENCE [LARGE SCALE GENOMIC DNA]</scope>
    <source>
        <strain evidence="1 2">DSM 40017</strain>
    </source>
</reference>
<dbReference type="EMBL" id="LMWU01000067">
    <property type="protein sequence ID" value="KUN57832.1"/>
    <property type="molecule type" value="Genomic_DNA"/>
</dbReference>
<comment type="caution">
    <text evidence="1">The sequence shown here is derived from an EMBL/GenBank/DDBJ whole genome shotgun (WGS) entry which is preliminary data.</text>
</comment>
<protein>
    <submittedName>
        <fullName evidence="1">Uncharacterized protein</fullName>
    </submittedName>
</protein>
<gene>
    <name evidence="1" type="ORF">AQJ46_45750</name>
</gene>
<dbReference type="Proteomes" id="UP000053669">
    <property type="component" value="Unassembled WGS sequence"/>
</dbReference>
<evidence type="ECO:0000313" key="1">
    <source>
        <dbReference type="EMBL" id="KUN57832.1"/>
    </source>
</evidence>
<proteinExistence type="predicted"/>
<sequence length="96" mass="9700">MEQSEVEVGAYLVADLESLELVEPGEGPLDDPAGLAQSGAMRGAFPGELPCDAAGLEKPTVLVVVVAAVGEQPAWSVTWPPSNPADAGIASSRGIS</sequence>
<dbReference type="AlphaFoldDB" id="A0A101RLI2"/>
<name>A0A101RLI2_9ACTN</name>